<keyword evidence="2" id="KW-1185">Reference proteome</keyword>
<dbReference type="InterPro" id="IPR002156">
    <property type="entry name" value="RNaseH_domain"/>
</dbReference>
<dbReference type="Proteomes" id="UP001652660">
    <property type="component" value="Chromosome 4e"/>
</dbReference>
<dbReference type="RefSeq" id="XP_027124382.1">
    <property type="nucleotide sequence ID" value="XM_027268581.1"/>
</dbReference>
<dbReference type="AlphaFoldDB" id="A0A6P6XEC7"/>
<dbReference type="PANTHER" id="PTHR47074">
    <property type="entry name" value="BNAC02G40300D PROTEIN"/>
    <property type="match status" value="1"/>
</dbReference>
<dbReference type="PANTHER" id="PTHR47074:SF48">
    <property type="entry name" value="POLYNUCLEOTIDYL TRANSFERASE, RIBONUCLEASE H-LIKE SUPERFAMILY PROTEIN"/>
    <property type="match status" value="1"/>
</dbReference>
<gene>
    <name evidence="3" type="primary">LOC113741098</name>
</gene>
<feature type="domain" description="RNase H type-1" evidence="1">
    <location>
        <begin position="144"/>
        <end position="261"/>
    </location>
</feature>
<dbReference type="InterPro" id="IPR044730">
    <property type="entry name" value="RNase_H-like_dom_plant"/>
</dbReference>
<dbReference type="Pfam" id="PF13456">
    <property type="entry name" value="RVT_3"/>
    <property type="match status" value="1"/>
</dbReference>
<evidence type="ECO:0000313" key="2">
    <source>
        <dbReference type="Proteomes" id="UP001652660"/>
    </source>
</evidence>
<accession>A0A6P6XEC7</accession>
<dbReference type="GO" id="GO:0004523">
    <property type="term" value="F:RNA-DNA hybrid ribonuclease activity"/>
    <property type="evidence" value="ECO:0007669"/>
    <property type="project" value="InterPro"/>
</dbReference>
<name>A0A6P6XEC7_COFAR</name>
<dbReference type="GeneID" id="113741098"/>
<reference evidence="3" key="2">
    <citation type="submission" date="2025-08" db="UniProtKB">
        <authorList>
            <consortium name="RefSeq"/>
        </authorList>
    </citation>
    <scope>IDENTIFICATION</scope>
    <source>
        <tissue evidence="3">Leaves</tissue>
    </source>
</reference>
<reference evidence="2" key="1">
    <citation type="journal article" date="2025" name="Foods">
        <title>Unveiling the Microbial Signatures of Arabica Coffee Cherries: Insights into Ripeness Specific Diversity, Functional Traits, and Implications for Quality and Safety.</title>
        <authorList>
            <consortium name="RefSeq"/>
            <person name="Tenea G.N."/>
            <person name="Cifuentes V."/>
            <person name="Reyes P."/>
            <person name="Cevallos-Vallejos M."/>
        </authorList>
    </citation>
    <scope>NUCLEOTIDE SEQUENCE [LARGE SCALE GENOMIC DNA]</scope>
</reference>
<dbReference type="InterPro" id="IPR036397">
    <property type="entry name" value="RNaseH_sf"/>
</dbReference>
<dbReference type="CDD" id="cd06222">
    <property type="entry name" value="RNase_H_like"/>
    <property type="match status" value="1"/>
</dbReference>
<proteinExistence type="predicted"/>
<dbReference type="InterPro" id="IPR012337">
    <property type="entry name" value="RNaseH-like_sf"/>
</dbReference>
<dbReference type="SUPFAM" id="SSF53098">
    <property type="entry name" value="Ribonuclease H-like"/>
    <property type="match status" value="1"/>
</dbReference>
<dbReference type="OrthoDB" id="1906820at2759"/>
<evidence type="ECO:0000313" key="3">
    <source>
        <dbReference type="RefSeq" id="XP_027124382.1"/>
    </source>
</evidence>
<evidence type="ECO:0000259" key="1">
    <source>
        <dbReference type="Pfam" id="PF13456"/>
    </source>
</evidence>
<dbReference type="Gene3D" id="3.30.420.10">
    <property type="entry name" value="Ribonuclease H-like superfamily/Ribonuclease H"/>
    <property type="match status" value="1"/>
</dbReference>
<dbReference type="GO" id="GO:0003676">
    <property type="term" value="F:nucleic acid binding"/>
    <property type="evidence" value="ECO:0007669"/>
    <property type="project" value="InterPro"/>
</dbReference>
<sequence>MGKGEGRCSCFGEGVETIEHLLFFCMNAVEVRKIAPIRWDGLKDKQHNLWLWWEKATQSISKDHVPDRVNLTINIFWQIWKTRNKKVFENECQNPYRIVTKAQEDWMEYEQAREEEQDNNVPPIHSEHQKKRETAKEDEICLFTDAAISAKMKRMGQRIVARNWKGKNGIVNQYKGVPSKEEALAISNAMLMAKHVGWTKIIVYSDSKSVIDQINGSNDYEYNIATILEDVQELRTHFESCRLVFIPRSENEISHTLAEFAVKLVYDIEWEQDLPSWLTVLVRKEMRVVALFCN</sequence>
<dbReference type="InterPro" id="IPR052929">
    <property type="entry name" value="RNase_H-like_EbsB-rel"/>
</dbReference>
<protein>
    <recommendedName>
        <fullName evidence="1">RNase H type-1 domain-containing protein</fullName>
    </recommendedName>
</protein>
<organism evidence="2 3">
    <name type="scientific">Coffea arabica</name>
    <name type="common">Arabian coffee</name>
    <dbReference type="NCBI Taxonomy" id="13443"/>
    <lineage>
        <taxon>Eukaryota</taxon>
        <taxon>Viridiplantae</taxon>
        <taxon>Streptophyta</taxon>
        <taxon>Embryophyta</taxon>
        <taxon>Tracheophyta</taxon>
        <taxon>Spermatophyta</taxon>
        <taxon>Magnoliopsida</taxon>
        <taxon>eudicotyledons</taxon>
        <taxon>Gunneridae</taxon>
        <taxon>Pentapetalae</taxon>
        <taxon>asterids</taxon>
        <taxon>lamiids</taxon>
        <taxon>Gentianales</taxon>
        <taxon>Rubiaceae</taxon>
        <taxon>Ixoroideae</taxon>
        <taxon>Gardenieae complex</taxon>
        <taxon>Bertiereae - Coffeeae clade</taxon>
        <taxon>Coffeeae</taxon>
        <taxon>Coffea</taxon>
    </lineage>
</organism>